<organism evidence="6 7">
    <name type="scientific">Parvularcula maris</name>
    <dbReference type="NCBI Taxonomy" id="2965077"/>
    <lineage>
        <taxon>Bacteria</taxon>
        <taxon>Pseudomonadati</taxon>
        <taxon>Pseudomonadota</taxon>
        <taxon>Alphaproteobacteria</taxon>
        <taxon>Parvularculales</taxon>
        <taxon>Parvularculaceae</taxon>
        <taxon>Parvularcula</taxon>
    </lineage>
</organism>
<keyword evidence="4" id="KW-0472">Membrane</keyword>
<comment type="caution">
    <text evidence="6">The sequence shown here is derived from an EMBL/GenBank/DDBJ whole genome shotgun (WGS) entry which is preliminary data.</text>
</comment>
<dbReference type="RefSeq" id="WP_256619895.1">
    <property type="nucleotide sequence ID" value="NZ_JANIBC010000010.1"/>
</dbReference>
<dbReference type="InterPro" id="IPR029044">
    <property type="entry name" value="Nucleotide-diphossugar_trans"/>
</dbReference>
<dbReference type="InterPro" id="IPR001173">
    <property type="entry name" value="Glyco_trans_2-like"/>
</dbReference>
<keyword evidence="2" id="KW-0328">Glycosyltransferase</keyword>
<evidence type="ECO:0000256" key="1">
    <source>
        <dbReference type="ARBA" id="ARBA00006739"/>
    </source>
</evidence>
<accession>A0A9X2RIH5</accession>
<evidence type="ECO:0000313" key="6">
    <source>
        <dbReference type="EMBL" id="MCQ8185999.1"/>
    </source>
</evidence>
<dbReference type="Pfam" id="PF00535">
    <property type="entry name" value="Glycos_transf_2"/>
    <property type="match status" value="1"/>
</dbReference>
<evidence type="ECO:0000313" key="7">
    <source>
        <dbReference type="Proteomes" id="UP001142610"/>
    </source>
</evidence>
<evidence type="ECO:0000256" key="2">
    <source>
        <dbReference type="ARBA" id="ARBA00022676"/>
    </source>
</evidence>
<dbReference type="Gene3D" id="3.90.550.10">
    <property type="entry name" value="Spore Coat Polysaccharide Biosynthesis Protein SpsA, Chain A"/>
    <property type="match status" value="1"/>
</dbReference>
<dbReference type="GO" id="GO:0016757">
    <property type="term" value="F:glycosyltransferase activity"/>
    <property type="evidence" value="ECO:0007669"/>
    <property type="project" value="UniProtKB-KW"/>
</dbReference>
<evidence type="ECO:0000256" key="3">
    <source>
        <dbReference type="ARBA" id="ARBA00022679"/>
    </source>
</evidence>
<keyword evidence="4" id="KW-0812">Transmembrane</keyword>
<proteinExistence type="inferred from homology"/>
<keyword evidence="3" id="KW-0808">Transferase</keyword>
<dbReference type="Proteomes" id="UP001142610">
    <property type="component" value="Unassembled WGS sequence"/>
</dbReference>
<feature type="domain" description="Glycosyltransferase 2-like" evidence="5">
    <location>
        <begin position="5"/>
        <end position="172"/>
    </location>
</feature>
<feature type="transmembrane region" description="Helical" evidence="4">
    <location>
        <begin position="244"/>
        <end position="265"/>
    </location>
</feature>
<reference evidence="6" key="1">
    <citation type="submission" date="2022-07" db="EMBL/GenBank/DDBJ databases">
        <title>Parvularcula maris sp. nov., an algicidal bacterium isolated from seawater.</title>
        <authorList>
            <person name="Li F."/>
        </authorList>
    </citation>
    <scope>NUCLEOTIDE SEQUENCE</scope>
    <source>
        <strain evidence="6">BGMRC 0090</strain>
    </source>
</reference>
<comment type="similarity">
    <text evidence="1">Belongs to the glycosyltransferase 2 family.</text>
</comment>
<dbReference type="EMBL" id="JANIBC010000010">
    <property type="protein sequence ID" value="MCQ8185999.1"/>
    <property type="molecule type" value="Genomic_DNA"/>
</dbReference>
<keyword evidence="7" id="KW-1185">Reference proteome</keyword>
<gene>
    <name evidence="6" type="ORF">NOG11_11420</name>
</gene>
<dbReference type="AlphaFoldDB" id="A0A9X2RIH5"/>
<evidence type="ECO:0000256" key="4">
    <source>
        <dbReference type="SAM" id="Phobius"/>
    </source>
</evidence>
<sequence length="321" mass="35329">MASVSVIIVNYNGGEALQRCLAALATQTLVPDEVFLVDNASQDGSGEEAARAFPSITYLPQDQNLGFAAGNNVAARQAKGDWLALLNPDAYPEPDWLAELVEGTRRHPDAVAFGSLQLMAEDLGRIDGAGDCFHALGSPYRGHHGWPREAEPPEGFVLSPCAAAALYRRDAFEAAGGFDERFFCYSEDVDLGMRLFAQHGPAVHLPKAIVLHEGSKITGRISPFTIYHGHRNRLWAWAKNAPPLLFWGLMPAQALLTLFLGLSFLRRGVAGAYLRGVRDALRSLPAMRRARRPLSTGLFARYLVWSPVKLRRRSVKLRTQR</sequence>
<name>A0A9X2RIH5_9PROT</name>
<dbReference type="PANTHER" id="PTHR43179">
    <property type="entry name" value="RHAMNOSYLTRANSFERASE WBBL"/>
    <property type="match status" value="1"/>
</dbReference>
<evidence type="ECO:0000259" key="5">
    <source>
        <dbReference type="Pfam" id="PF00535"/>
    </source>
</evidence>
<dbReference type="PANTHER" id="PTHR43179:SF12">
    <property type="entry name" value="GALACTOFURANOSYLTRANSFERASE GLFT2"/>
    <property type="match status" value="1"/>
</dbReference>
<protein>
    <submittedName>
        <fullName evidence="6">Glycosyltransferase family 2 protein</fullName>
    </submittedName>
</protein>
<dbReference type="CDD" id="cd04186">
    <property type="entry name" value="GT_2_like_c"/>
    <property type="match status" value="1"/>
</dbReference>
<keyword evidence="4" id="KW-1133">Transmembrane helix</keyword>
<dbReference type="SUPFAM" id="SSF53448">
    <property type="entry name" value="Nucleotide-diphospho-sugar transferases"/>
    <property type="match status" value="1"/>
</dbReference>